<proteinExistence type="predicted"/>
<geneLocation type="mitochondrion" evidence="1"/>
<comment type="caution">
    <text evidence="1">The sequence shown here is derived from an EMBL/GenBank/DDBJ whole genome shotgun (WGS) entry which is preliminary data.</text>
</comment>
<dbReference type="AlphaFoldDB" id="A0A117NI93"/>
<organism evidence="1">
    <name type="scientific">Picea glauca</name>
    <name type="common">White spruce</name>
    <name type="synonym">Pinus glauca</name>
    <dbReference type="NCBI Taxonomy" id="3330"/>
    <lineage>
        <taxon>Eukaryota</taxon>
        <taxon>Viridiplantae</taxon>
        <taxon>Streptophyta</taxon>
        <taxon>Embryophyta</taxon>
        <taxon>Tracheophyta</taxon>
        <taxon>Spermatophyta</taxon>
        <taxon>Pinopsida</taxon>
        <taxon>Pinidae</taxon>
        <taxon>Conifers I</taxon>
        <taxon>Pinales</taxon>
        <taxon>Pinaceae</taxon>
        <taxon>Picea</taxon>
    </lineage>
</organism>
<protein>
    <submittedName>
        <fullName evidence="1">Uncharacterized protein</fullName>
    </submittedName>
</protein>
<evidence type="ECO:0000313" key="1">
    <source>
        <dbReference type="EMBL" id="KUM49581.1"/>
    </source>
</evidence>
<sequence length="51" mass="5958">MDKFNVCMAIQRVNVSMQLRTRIYGHIIYRRLGLDLDKVNVDMALSSRNTT</sequence>
<keyword evidence="1" id="KW-0496">Mitochondrion</keyword>
<gene>
    <name evidence="1" type="ORF">ABT39_MTgene2806</name>
</gene>
<accession>A0A117NI93</accession>
<dbReference type="EMBL" id="LKAM01000002">
    <property type="protein sequence ID" value="KUM49581.1"/>
    <property type="molecule type" value="Genomic_DNA"/>
</dbReference>
<reference evidence="1" key="1">
    <citation type="journal article" date="2015" name="Genome Biol. Evol.">
        <title>Organellar Genomes of White Spruce (Picea glauca): Assembly and Annotation.</title>
        <authorList>
            <person name="Jackman S.D."/>
            <person name="Warren R.L."/>
            <person name="Gibb E.A."/>
            <person name="Vandervalk B.P."/>
            <person name="Mohamadi H."/>
            <person name="Chu J."/>
            <person name="Raymond A."/>
            <person name="Pleasance S."/>
            <person name="Coope R."/>
            <person name="Wildung M.R."/>
            <person name="Ritland C.E."/>
            <person name="Bousquet J."/>
            <person name="Jones S.J."/>
            <person name="Bohlmann J."/>
            <person name="Birol I."/>
        </authorList>
    </citation>
    <scope>NUCLEOTIDE SEQUENCE [LARGE SCALE GENOMIC DNA]</scope>
    <source>
        <tissue evidence="1">Flushing bud</tissue>
    </source>
</reference>
<name>A0A117NI93_PICGL</name>